<feature type="binding site" evidence="9">
    <location>
        <position position="40"/>
    </location>
    <ligand>
        <name>substrate</name>
    </ligand>
</feature>
<evidence type="ECO:0000256" key="7">
    <source>
        <dbReference type="ARBA" id="ARBA00022993"/>
    </source>
</evidence>
<dbReference type="PATRIC" id="fig|1423731.3.peg.1570"/>
<evidence type="ECO:0000256" key="5">
    <source>
        <dbReference type="ARBA" id="ARBA00022840"/>
    </source>
</evidence>
<dbReference type="UniPathway" id="UPA00241">
    <property type="reaction ID" value="UER00355"/>
</dbReference>
<feature type="binding site" evidence="9">
    <location>
        <position position="87"/>
    </location>
    <ligand>
        <name>substrate</name>
    </ligand>
</feature>
<feature type="binding site" evidence="9">
    <location>
        <begin position="123"/>
        <end position="129"/>
    </location>
    <ligand>
        <name>ATP</name>
        <dbReference type="ChEBI" id="CHEBI:30616"/>
    </ligand>
</feature>
<reference evidence="11 12" key="1">
    <citation type="journal article" date="2015" name="Genome Announc.">
        <title>Expanding the biotechnology potential of lactobacilli through comparative genomics of 213 strains and associated genera.</title>
        <authorList>
            <person name="Sun Z."/>
            <person name="Harris H.M."/>
            <person name="McCann A."/>
            <person name="Guo C."/>
            <person name="Argimon S."/>
            <person name="Zhang W."/>
            <person name="Yang X."/>
            <person name="Jeffery I.B."/>
            <person name="Cooney J.C."/>
            <person name="Kagawa T.F."/>
            <person name="Liu W."/>
            <person name="Song Y."/>
            <person name="Salvetti E."/>
            <person name="Wrobel A."/>
            <person name="Rasinkangas P."/>
            <person name="Parkhill J."/>
            <person name="Rea M.C."/>
            <person name="O'Sullivan O."/>
            <person name="Ritari J."/>
            <person name="Douillard F.P."/>
            <person name="Paul Ross R."/>
            <person name="Yang R."/>
            <person name="Briner A.E."/>
            <person name="Felis G.E."/>
            <person name="de Vos W.M."/>
            <person name="Barrangou R."/>
            <person name="Klaenhammer T.R."/>
            <person name="Caufield P.W."/>
            <person name="Cui Y."/>
            <person name="Zhang H."/>
            <person name="O'Toole P.W."/>
        </authorList>
    </citation>
    <scope>NUCLEOTIDE SEQUENCE [LARGE SCALE GENOMIC DNA]</scope>
    <source>
        <strain evidence="11 12">DSM 19910</strain>
    </source>
</reference>
<sequence length="158" mass="17403">MNAIFPGSFDPVTNGHVDLIKRASMLFTELTVLIMTNTSKNSLFSPSEKAVLLENAVAGLRNVKVRVFEADLTVRAARQLQAKVIVRGARNGKDFETERSIADMNRHLEPDLETILLPAAGKYNFLSSTLVREVAHFHGDLAGLVPANVIRALEEKMC</sequence>
<gene>
    <name evidence="9" type="primary">coaD</name>
    <name evidence="11" type="ORF">FC81_GL001529</name>
</gene>
<evidence type="ECO:0000313" key="11">
    <source>
        <dbReference type="EMBL" id="KRL01384.1"/>
    </source>
</evidence>
<dbReference type="AlphaFoldDB" id="A0A0R1MD50"/>
<name>A0A0R1MD50_9LACO</name>
<feature type="binding site" evidence="9">
    <location>
        <begin position="8"/>
        <end position="9"/>
    </location>
    <ligand>
        <name>ATP</name>
        <dbReference type="ChEBI" id="CHEBI:30616"/>
    </ligand>
</feature>
<dbReference type="Pfam" id="PF01467">
    <property type="entry name" value="CTP_transf_like"/>
    <property type="match status" value="1"/>
</dbReference>
<accession>A0A0R1MD50</accession>
<proteinExistence type="inferred from homology"/>
<keyword evidence="1 9" id="KW-0963">Cytoplasm</keyword>
<evidence type="ECO:0000256" key="8">
    <source>
        <dbReference type="ARBA" id="ARBA00029346"/>
    </source>
</evidence>
<evidence type="ECO:0000256" key="2">
    <source>
        <dbReference type="ARBA" id="ARBA00022679"/>
    </source>
</evidence>
<dbReference type="HAMAP" id="MF_00151">
    <property type="entry name" value="PPAT_bact"/>
    <property type="match status" value="1"/>
</dbReference>
<organism evidence="11 12">
    <name type="scientific">Liquorilactobacillus capillatus DSM 19910</name>
    <dbReference type="NCBI Taxonomy" id="1423731"/>
    <lineage>
        <taxon>Bacteria</taxon>
        <taxon>Bacillati</taxon>
        <taxon>Bacillota</taxon>
        <taxon>Bacilli</taxon>
        <taxon>Lactobacillales</taxon>
        <taxon>Lactobacillaceae</taxon>
        <taxon>Liquorilactobacillus</taxon>
    </lineage>
</organism>
<comment type="subcellular location">
    <subcellularLocation>
        <location evidence="9">Cytoplasm</location>
    </subcellularLocation>
</comment>
<comment type="subunit">
    <text evidence="9">Homohexamer.</text>
</comment>
<feature type="site" description="Transition state stabilizer" evidence="9">
    <location>
        <position position="16"/>
    </location>
</feature>
<evidence type="ECO:0000256" key="6">
    <source>
        <dbReference type="ARBA" id="ARBA00022842"/>
    </source>
</evidence>
<dbReference type="GO" id="GO:0005737">
    <property type="term" value="C:cytoplasm"/>
    <property type="evidence" value="ECO:0007669"/>
    <property type="project" value="UniProtKB-SubCell"/>
</dbReference>
<keyword evidence="7 9" id="KW-0173">Coenzyme A biosynthesis</keyword>
<dbReference type="GO" id="GO:0015937">
    <property type="term" value="P:coenzyme A biosynthetic process"/>
    <property type="evidence" value="ECO:0007669"/>
    <property type="project" value="UniProtKB-UniRule"/>
</dbReference>
<keyword evidence="12" id="KW-1185">Reference proteome</keyword>
<dbReference type="STRING" id="1423731.FC81_GL001529"/>
<feature type="binding site" evidence="9">
    <location>
        <position position="16"/>
    </location>
    <ligand>
        <name>ATP</name>
        <dbReference type="ChEBI" id="CHEBI:30616"/>
    </ligand>
</feature>
<dbReference type="InterPro" id="IPR014729">
    <property type="entry name" value="Rossmann-like_a/b/a_fold"/>
</dbReference>
<evidence type="ECO:0000256" key="4">
    <source>
        <dbReference type="ARBA" id="ARBA00022741"/>
    </source>
</evidence>
<comment type="caution">
    <text evidence="11">The sequence shown here is derived from an EMBL/GenBank/DDBJ whole genome shotgun (WGS) entry which is preliminary data.</text>
</comment>
<feature type="binding site" evidence="9">
    <location>
        <begin position="88"/>
        <end position="90"/>
    </location>
    <ligand>
        <name>ATP</name>
        <dbReference type="ChEBI" id="CHEBI:30616"/>
    </ligand>
</feature>
<comment type="cofactor">
    <cofactor evidence="9">
        <name>Mg(2+)</name>
        <dbReference type="ChEBI" id="CHEBI:18420"/>
    </cofactor>
</comment>
<dbReference type="Proteomes" id="UP000051621">
    <property type="component" value="Unassembled WGS sequence"/>
</dbReference>
<feature type="binding site" evidence="9">
    <location>
        <position position="73"/>
    </location>
    <ligand>
        <name>substrate</name>
    </ligand>
</feature>
<feature type="domain" description="Cytidyltransferase-like" evidence="10">
    <location>
        <begin position="4"/>
        <end position="133"/>
    </location>
</feature>
<dbReference type="EMBL" id="AZEF01000027">
    <property type="protein sequence ID" value="KRL01384.1"/>
    <property type="molecule type" value="Genomic_DNA"/>
</dbReference>
<evidence type="ECO:0000256" key="9">
    <source>
        <dbReference type="HAMAP-Rule" id="MF_00151"/>
    </source>
</evidence>
<dbReference type="CDD" id="cd02163">
    <property type="entry name" value="PPAT"/>
    <property type="match status" value="1"/>
</dbReference>
<feature type="binding site" evidence="9">
    <location>
        <position position="8"/>
    </location>
    <ligand>
        <name>substrate</name>
    </ligand>
</feature>
<dbReference type="PRINTS" id="PR01020">
    <property type="entry name" value="LPSBIOSNTHSS"/>
</dbReference>
<evidence type="ECO:0000259" key="10">
    <source>
        <dbReference type="Pfam" id="PF01467"/>
    </source>
</evidence>
<dbReference type="NCBIfam" id="TIGR00125">
    <property type="entry name" value="cyt_tran_rel"/>
    <property type="match status" value="1"/>
</dbReference>
<dbReference type="RefSeq" id="WP_057744879.1">
    <property type="nucleotide sequence ID" value="NZ_AZEF01000027.1"/>
</dbReference>
<dbReference type="EC" id="2.7.7.3" evidence="9"/>
<keyword evidence="6 9" id="KW-0460">Magnesium</keyword>
<dbReference type="OrthoDB" id="9806661at2"/>
<dbReference type="NCBIfam" id="TIGR01510">
    <property type="entry name" value="coaD_prev_kdtB"/>
    <property type="match status" value="1"/>
</dbReference>
<comment type="function">
    <text evidence="9">Reversibly transfers an adenylyl group from ATP to 4'-phosphopantetheine, yielding dephospho-CoA (dPCoA) and pyrophosphate.</text>
</comment>
<feature type="binding site" evidence="9">
    <location>
        <position position="98"/>
    </location>
    <ligand>
        <name>ATP</name>
        <dbReference type="ChEBI" id="CHEBI:30616"/>
    </ligand>
</feature>
<dbReference type="InterPro" id="IPR001980">
    <property type="entry name" value="PPAT"/>
</dbReference>
<dbReference type="Gene3D" id="3.40.50.620">
    <property type="entry name" value="HUPs"/>
    <property type="match status" value="1"/>
</dbReference>
<dbReference type="SUPFAM" id="SSF52374">
    <property type="entry name" value="Nucleotidylyl transferase"/>
    <property type="match status" value="1"/>
</dbReference>
<dbReference type="PANTHER" id="PTHR21342:SF1">
    <property type="entry name" value="PHOSPHOPANTETHEINE ADENYLYLTRANSFERASE"/>
    <property type="match status" value="1"/>
</dbReference>
<keyword evidence="3 9" id="KW-0548">Nucleotidyltransferase</keyword>
<evidence type="ECO:0000256" key="3">
    <source>
        <dbReference type="ARBA" id="ARBA00022695"/>
    </source>
</evidence>
<dbReference type="GO" id="GO:0004595">
    <property type="term" value="F:pantetheine-phosphate adenylyltransferase activity"/>
    <property type="evidence" value="ECO:0007669"/>
    <property type="project" value="UniProtKB-UniRule"/>
</dbReference>
<keyword evidence="2 9" id="KW-0808">Transferase</keyword>
<comment type="pathway">
    <text evidence="9">Cofactor biosynthesis; coenzyme A biosynthesis; CoA from (R)-pantothenate: step 4/5.</text>
</comment>
<keyword evidence="4 9" id="KW-0547">Nucleotide-binding</keyword>
<protein>
    <recommendedName>
        <fullName evidence="9">Phosphopantetheine adenylyltransferase</fullName>
        <ecNumber evidence="9">2.7.7.3</ecNumber>
    </recommendedName>
    <alternativeName>
        <fullName evidence="9">Dephospho-CoA pyrophosphorylase</fullName>
    </alternativeName>
    <alternativeName>
        <fullName evidence="9">Pantetheine-phosphate adenylyltransferase</fullName>
        <shortName evidence="9">PPAT</shortName>
    </alternativeName>
</protein>
<dbReference type="GO" id="GO:0005524">
    <property type="term" value="F:ATP binding"/>
    <property type="evidence" value="ECO:0007669"/>
    <property type="project" value="UniProtKB-KW"/>
</dbReference>
<keyword evidence="5 9" id="KW-0067">ATP-binding</keyword>
<comment type="catalytic activity">
    <reaction evidence="8 9">
        <text>(R)-4'-phosphopantetheine + ATP + H(+) = 3'-dephospho-CoA + diphosphate</text>
        <dbReference type="Rhea" id="RHEA:19801"/>
        <dbReference type="ChEBI" id="CHEBI:15378"/>
        <dbReference type="ChEBI" id="CHEBI:30616"/>
        <dbReference type="ChEBI" id="CHEBI:33019"/>
        <dbReference type="ChEBI" id="CHEBI:57328"/>
        <dbReference type="ChEBI" id="CHEBI:61723"/>
        <dbReference type="EC" id="2.7.7.3"/>
    </reaction>
</comment>
<dbReference type="PANTHER" id="PTHR21342">
    <property type="entry name" value="PHOSPHOPANTETHEINE ADENYLYLTRANSFERASE"/>
    <property type="match status" value="1"/>
</dbReference>
<comment type="similarity">
    <text evidence="9">Belongs to the bacterial CoaD family.</text>
</comment>
<evidence type="ECO:0000313" key="12">
    <source>
        <dbReference type="Proteomes" id="UP000051621"/>
    </source>
</evidence>
<dbReference type="InterPro" id="IPR004821">
    <property type="entry name" value="Cyt_trans-like"/>
</dbReference>
<evidence type="ECO:0000256" key="1">
    <source>
        <dbReference type="ARBA" id="ARBA00022490"/>
    </source>
</evidence>